<feature type="transmembrane region" description="Helical" evidence="11">
    <location>
        <begin position="393"/>
        <end position="417"/>
    </location>
</feature>
<dbReference type="AlphaFoldDB" id="A0A081BUN5"/>
<keyword evidence="3 11" id="KW-0328">Glycosyltransferase</keyword>
<reference evidence="12" key="1">
    <citation type="journal article" date="2015" name="PeerJ">
        <title>First genomic representation of candidate bacterial phylum KSB3 points to enhanced environmental sensing as a trigger of wastewater bulking.</title>
        <authorList>
            <person name="Sekiguchi Y."/>
            <person name="Ohashi A."/>
            <person name="Parks D.H."/>
            <person name="Yamauchi T."/>
            <person name="Tyson G.W."/>
            <person name="Hugenholtz P."/>
        </authorList>
    </citation>
    <scope>NUCLEOTIDE SEQUENCE [LARGE SCALE GENOMIC DNA]</scope>
</reference>
<keyword evidence="8 11" id="KW-1133">Transmembrane helix</keyword>
<comment type="similarity">
    <text evidence="11">Belongs to the SEDS family. MrdB/RodA subfamily.</text>
</comment>
<dbReference type="GO" id="GO:0015648">
    <property type="term" value="F:lipid-linked peptidoglycan transporter activity"/>
    <property type="evidence" value="ECO:0007669"/>
    <property type="project" value="TreeGrafter"/>
</dbReference>
<dbReference type="GO" id="GO:0008360">
    <property type="term" value="P:regulation of cell shape"/>
    <property type="evidence" value="ECO:0007669"/>
    <property type="project" value="UniProtKB-KW"/>
</dbReference>
<dbReference type="GO" id="GO:0032153">
    <property type="term" value="C:cell division site"/>
    <property type="evidence" value="ECO:0007669"/>
    <property type="project" value="TreeGrafter"/>
</dbReference>
<keyword evidence="6 11" id="KW-0133">Cell shape</keyword>
<comment type="pathway">
    <text evidence="11">Cell wall biogenesis; peptidoglycan biosynthesis.</text>
</comment>
<comment type="subcellular location">
    <subcellularLocation>
        <location evidence="11">Cell membrane</location>
        <topology evidence="11">Multi-pass membrane protein</topology>
    </subcellularLocation>
    <subcellularLocation>
        <location evidence="1">Membrane</location>
        <topology evidence="1">Multi-pass membrane protein</topology>
    </subcellularLocation>
</comment>
<dbReference type="HOGENOM" id="CLU_029243_2_2_0"/>
<evidence type="ECO:0000256" key="9">
    <source>
        <dbReference type="ARBA" id="ARBA00023136"/>
    </source>
</evidence>
<dbReference type="GO" id="GO:0009252">
    <property type="term" value="P:peptidoglycan biosynthetic process"/>
    <property type="evidence" value="ECO:0007669"/>
    <property type="project" value="UniProtKB-UniRule"/>
</dbReference>
<evidence type="ECO:0000313" key="13">
    <source>
        <dbReference type="Proteomes" id="UP000030661"/>
    </source>
</evidence>
<dbReference type="GO" id="GO:0051301">
    <property type="term" value="P:cell division"/>
    <property type="evidence" value="ECO:0007669"/>
    <property type="project" value="InterPro"/>
</dbReference>
<keyword evidence="4 11" id="KW-0808">Transferase</keyword>
<dbReference type="eggNOG" id="COG0772">
    <property type="taxonomic scope" value="Bacteria"/>
</dbReference>
<name>A0A081BUN5_VECG1</name>
<gene>
    <name evidence="11" type="primary">rodA</name>
    <name evidence="12" type="ORF">U27_03002</name>
</gene>
<keyword evidence="10 11" id="KW-0961">Cell wall biogenesis/degradation</keyword>
<evidence type="ECO:0000256" key="10">
    <source>
        <dbReference type="ARBA" id="ARBA00023316"/>
    </source>
</evidence>
<dbReference type="GO" id="GO:0008955">
    <property type="term" value="F:peptidoglycan glycosyltransferase activity"/>
    <property type="evidence" value="ECO:0007669"/>
    <property type="project" value="UniProtKB-UniRule"/>
</dbReference>
<dbReference type="PROSITE" id="PS00428">
    <property type="entry name" value="FTSW_RODA_SPOVE"/>
    <property type="match status" value="1"/>
</dbReference>
<dbReference type="EC" id="2.4.99.28" evidence="11"/>
<dbReference type="Proteomes" id="UP000030661">
    <property type="component" value="Unassembled WGS sequence"/>
</dbReference>
<dbReference type="PANTHER" id="PTHR30474">
    <property type="entry name" value="CELL CYCLE PROTEIN"/>
    <property type="match status" value="1"/>
</dbReference>
<evidence type="ECO:0000313" key="12">
    <source>
        <dbReference type="EMBL" id="GAK56040.1"/>
    </source>
</evidence>
<keyword evidence="2 11" id="KW-1003">Cell membrane</keyword>
<organism evidence="12">
    <name type="scientific">Vecturithrix granuli</name>
    <dbReference type="NCBI Taxonomy" id="1499967"/>
    <lineage>
        <taxon>Bacteria</taxon>
        <taxon>Candidatus Moduliflexota</taxon>
        <taxon>Candidatus Vecturitrichia</taxon>
        <taxon>Candidatus Vecturitrichales</taxon>
        <taxon>Candidatus Vecturitrichaceae</taxon>
        <taxon>Candidatus Vecturithrix</taxon>
    </lineage>
</organism>
<dbReference type="EMBL" id="DF820464">
    <property type="protein sequence ID" value="GAK56040.1"/>
    <property type="molecule type" value="Genomic_DNA"/>
</dbReference>
<evidence type="ECO:0000256" key="2">
    <source>
        <dbReference type="ARBA" id="ARBA00022475"/>
    </source>
</evidence>
<comment type="function">
    <text evidence="11">Peptidoglycan polymerase that is essential for cell wall elongation.</text>
</comment>
<dbReference type="GO" id="GO:0005886">
    <property type="term" value="C:plasma membrane"/>
    <property type="evidence" value="ECO:0007669"/>
    <property type="project" value="UniProtKB-SubCell"/>
</dbReference>
<feature type="transmembrane region" description="Helical" evidence="11">
    <location>
        <begin position="184"/>
        <end position="204"/>
    </location>
</feature>
<evidence type="ECO:0000256" key="7">
    <source>
        <dbReference type="ARBA" id="ARBA00022984"/>
    </source>
</evidence>
<feature type="transmembrane region" description="Helical" evidence="11">
    <location>
        <begin position="159"/>
        <end position="178"/>
    </location>
</feature>
<evidence type="ECO:0000256" key="3">
    <source>
        <dbReference type="ARBA" id="ARBA00022676"/>
    </source>
</evidence>
<sequence length="454" mass="50763">MARPFYEKVDWIVVMAALMLAVVSLFTIYSASSSGAGQQDIVLKQAGWFVLGFLLIALITSIDYHIISALAYPFYGAVLLSLAAVLVVGEKIMGATRWFKLGTISIQPSELAKIALILVLAKYFSSKRKETFYLSDVFLSAIFLALPVGLILKEPDLGMSILLFPVYVAIVFVAGIDLKPVLKILLFRPLLIILVLGLVFSMLYKKPMDEYWKITEPSLMAFKESGMPTDVLENLEKLLHREYTQEEKFVHDVEEKIGKESLAEYRTVIWEYTRARFPLVTFPFMFLWLHLEEYQRNRLVAFISPSSDPLGSGYHVIQSQIAIGSGGVWGKGFMNGTQSQLKFLPEQFTDFIFSVFSEEWGFVGSVVLLSLYLILILRGLSIATKARDKLGRLIVVGVVTVWLVHAFVNVGVTTGIMPVTGLTLPFMSYGGSSIFSTSIGLGLLLNVSYRRFDF</sequence>
<keyword evidence="7 11" id="KW-0573">Peptidoglycan synthesis</keyword>
<dbReference type="InterPro" id="IPR018365">
    <property type="entry name" value="Cell_cycle_FtsW-rel_CS"/>
</dbReference>
<dbReference type="STRING" id="1499967.U27_03002"/>
<accession>A0A081BUN5</accession>
<keyword evidence="13" id="KW-1185">Reference proteome</keyword>
<comment type="catalytic activity">
    <reaction evidence="11">
        <text>[GlcNAc-(1-&gt;4)-Mur2Ac(oyl-L-Ala-gamma-D-Glu-L-Lys-D-Ala-D-Ala)](n)-di-trans,octa-cis-undecaprenyl diphosphate + beta-D-GlcNAc-(1-&gt;4)-Mur2Ac(oyl-L-Ala-gamma-D-Glu-L-Lys-D-Ala-D-Ala)-di-trans,octa-cis-undecaprenyl diphosphate = [GlcNAc-(1-&gt;4)-Mur2Ac(oyl-L-Ala-gamma-D-Glu-L-Lys-D-Ala-D-Ala)](n+1)-di-trans,octa-cis-undecaprenyl diphosphate + di-trans,octa-cis-undecaprenyl diphosphate + H(+)</text>
        <dbReference type="Rhea" id="RHEA:23708"/>
        <dbReference type="Rhea" id="RHEA-COMP:9602"/>
        <dbReference type="Rhea" id="RHEA-COMP:9603"/>
        <dbReference type="ChEBI" id="CHEBI:15378"/>
        <dbReference type="ChEBI" id="CHEBI:58405"/>
        <dbReference type="ChEBI" id="CHEBI:60033"/>
        <dbReference type="ChEBI" id="CHEBI:78435"/>
        <dbReference type="EC" id="2.4.99.28"/>
    </reaction>
</comment>
<evidence type="ECO:0000256" key="1">
    <source>
        <dbReference type="ARBA" id="ARBA00004141"/>
    </source>
</evidence>
<dbReference type="Pfam" id="PF01098">
    <property type="entry name" value="FTSW_RODA_SPOVE"/>
    <property type="match status" value="2"/>
</dbReference>
<dbReference type="UniPathway" id="UPA00219"/>
<keyword evidence="5 11" id="KW-0812">Transmembrane</keyword>
<keyword evidence="9 11" id="KW-0472">Membrane</keyword>
<evidence type="ECO:0000256" key="8">
    <source>
        <dbReference type="ARBA" id="ARBA00022989"/>
    </source>
</evidence>
<dbReference type="InterPro" id="IPR011923">
    <property type="entry name" value="RodA/MrdB"/>
</dbReference>
<feature type="transmembrane region" description="Helical" evidence="11">
    <location>
        <begin position="132"/>
        <end position="152"/>
    </location>
</feature>
<dbReference type="InterPro" id="IPR001182">
    <property type="entry name" value="FtsW/RodA"/>
</dbReference>
<evidence type="ECO:0000256" key="5">
    <source>
        <dbReference type="ARBA" id="ARBA00022692"/>
    </source>
</evidence>
<proteinExistence type="inferred from homology"/>
<feature type="transmembrane region" description="Helical" evidence="11">
    <location>
        <begin position="66"/>
        <end position="89"/>
    </location>
</feature>
<evidence type="ECO:0000256" key="11">
    <source>
        <dbReference type="HAMAP-Rule" id="MF_02079"/>
    </source>
</evidence>
<dbReference type="HAMAP" id="MF_02079">
    <property type="entry name" value="PGT_RodA"/>
    <property type="match status" value="1"/>
</dbReference>
<dbReference type="NCBIfam" id="TIGR02210">
    <property type="entry name" value="rodA_shape"/>
    <property type="match status" value="1"/>
</dbReference>
<protein>
    <recommendedName>
        <fullName evidence="11">Peptidoglycan glycosyltransferase RodA</fullName>
        <shortName evidence="11">PGT</shortName>
        <ecNumber evidence="11">2.4.99.28</ecNumber>
    </recommendedName>
    <alternativeName>
        <fullName evidence="11">Cell elongation protein RodA</fullName>
    </alternativeName>
    <alternativeName>
        <fullName evidence="11">Cell wall polymerase</fullName>
    </alternativeName>
    <alternativeName>
        <fullName evidence="11">Peptidoglycan polymerase</fullName>
        <shortName evidence="11">PG polymerase</shortName>
    </alternativeName>
</protein>
<feature type="transmembrane region" description="Helical" evidence="11">
    <location>
        <begin position="12"/>
        <end position="29"/>
    </location>
</feature>
<evidence type="ECO:0000256" key="4">
    <source>
        <dbReference type="ARBA" id="ARBA00022679"/>
    </source>
</evidence>
<dbReference type="PANTHER" id="PTHR30474:SF1">
    <property type="entry name" value="PEPTIDOGLYCAN GLYCOSYLTRANSFERASE MRDB"/>
    <property type="match status" value="1"/>
</dbReference>
<feature type="transmembrane region" description="Helical" evidence="11">
    <location>
        <begin position="429"/>
        <end position="449"/>
    </location>
</feature>
<dbReference type="GO" id="GO:0071555">
    <property type="term" value="P:cell wall organization"/>
    <property type="evidence" value="ECO:0007669"/>
    <property type="project" value="UniProtKB-KW"/>
</dbReference>
<feature type="transmembrane region" description="Helical" evidence="11">
    <location>
        <begin position="41"/>
        <end position="60"/>
    </location>
</feature>
<evidence type="ECO:0000256" key="6">
    <source>
        <dbReference type="ARBA" id="ARBA00022960"/>
    </source>
</evidence>
<feature type="transmembrane region" description="Helical" evidence="11">
    <location>
        <begin position="360"/>
        <end position="381"/>
    </location>
</feature>